<evidence type="ECO:0000256" key="9">
    <source>
        <dbReference type="ARBA" id="ARBA00022984"/>
    </source>
</evidence>
<dbReference type="SUPFAM" id="SSF56059">
    <property type="entry name" value="Glutathione synthetase ATP-binding domain-like"/>
    <property type="match status" value="1"/>
</dbReference>
<dbReference type="InterPro" id="IPR013815">
    <property type="entry name" value="ATP_grasp_subdomain_1"/>
</dbReference>
<dbReference type="SUPFAM" id="SSF52440">
    <property type="entry name" value="PreATP-grasp domain"/>
    <property type="match status" value="1"/>
</dbReference>
<keyword evidence="18" id="KW-1185">Reference proteome</keyword>
<keyword evidence="4 14" id="KW-0479">Metal-binding</keyword>
<dbReference type="GO" id="GO:0005524">
    <property type="term" value="F:ATP binding"/>
    <property type="evidence" value="ECO:0007669"/>
    <property type="project" value="UniProtKB-UniRule"/>
</dbReference>
<comment type="cofactor">
    <cofactor evidence="1">
        <name>Mn(2+)</name>
        <dbReference type="ChEBI" id="CHEBI:29035"/>
    </cofactor>
</comment>
<evidence type="ECO:0000256" key="6">
    <source>
        <dbReference type="ARBA" id="ARBA00022840"/>
    </source>
</evidence>
<keyword evidence="11 12" id="KW-0961">Cell wall biogenesis/degradation</keyword>
<evidence type="ECO:0000256" key="5">
    <source>
        <dbReference type="ARBA" id="ARBA00022741"/>
    </source>
</evidence>
<dbReference type="GO" id="GO:0071555">
    <property type="term" value="P:cell wall organization"/>
    <property type="evidence" value="ECO:0007669"/>
    <property type="project" value="UniProtKB-KW"/>
</dbReference>
<dbReference type="InterPro" id="IPR011761">
    <property type="entry name" value="ATP-grasp"/>
</dbReference>
<gene>
    <name evidence="12" type="primary">ddl</name>
    <name evidence="17" type="ORF">H9623_11420</name>
</gene>
<keyword evidence="5 15" id="KW-0547">Nucleotide-binding</keyword>
<keyword evidence="6 15" id="KW-0067">ATP-binding</keyword>
<evidence type="ECO:0000256" key="12">
    <source>
        <dbReference type="HAMAP-Rule" id="MF_00047"/>
    </source>
</evidence>
<dbReference type="InterPro" id="IPR000291">
    <property type="entry name" value="D-Ala_lig_Van_CS"/>
</dbReference>
<keyword evidence="9 12" id="KW-0573">Peptidoglycan synthesis</keyword>
<dbReference type="PROSITE" id="PS50975">
    <property type="entry name" value="ATP_GRASP"/>
    <property type="match status" value="1"/>
</dbReference>
<comment type="subcellular location">
    <subcellularLocation>
        <location evidence="12">Cytoplasm</location>
    </subcellularLocation>
</comment>
<dbReference type="InterPro" id="IPR011095">
    <property type="entry name" value="Dala_Dala_lig_C"/>
</dbReference>
<feature type="active site" evidence="13">
    <location>
        <position position="179"/>
    </location>
</feature>
<comment type="caution">
    <text evidence="17">The sequence shown here is derived from an EMBL/GenBank/DDBJ whole genome shotgun (WGS) entry which is preliminary data.</text>
</comment>
<keyword evidence="8 12" id="KW-0133">Cell shape</keyword>
<sequence length="353" mass="36350">MRTTSHDSPVRPATARAEGAPSRLRVAVLGGGQSCEHDVSLATARSVAAALEARDVTVVRLTIGRDGRWRDPQGALGEGVAESLAAAVAVLGRCDAVFPAVHGPRGEDGTLAALLDLAGVPYVGSGVRGGALAMDKWATKLVARELGIAVAGGGLVDAGDPLPADRTYPVVVKPVASGSSHGVSVAHDDAGLHEAVARAGLLDPRVLLEDFVVGREVDIAVLETADGSRMVGPPLEIEVAAGSVFDTADKYEADPSFLLPAPVSPAQRTALRDAALALFDALGCRGVARFDFFLSAGHGLVLNEVNTMPGMTPTSQVPKMFATIGLPYEELVEQLVLGALRAPRTSLRTRGAA</sequence>
<comment type="pathway">
    <text evidence="12">Cell wall biogenesis; peptidoglycan biosynthesis.</text>
</comment>
<evidence type="ECO:0000256" key="4">
    <source>
        <dbReference type="ARBA" id="ARBA00022723"/>
    </source>
</evidence>
<evidence type="ECO:0000256" key="11">
    <source>
        <dbReference type="ARBA" id="ARBA00023316"/>
    </source>
</evidence>
<dbReference type="GO" id="GO:0005829">
    <property type="term" value="C:cytosol"/>
    <property type="evidence" value="ECO:0007669"/>
    <property type="project" value="TreeGrafter"/>
</dbReference>
<reference evidence="17 18" key="1">
    <citation type="submission" date="2020-08" db="EMBL/GenBank/DDBJ databases">
        <title>A Genomic Blueprint of the Chicken Gut Microbiome.</title>
        <authorList>
            <person name="Gilroy R."/>
            <person name="Ravi A."/>
            <person name="Getino M."/>
            <person name="Pursley I."/>
            <person name="Horton D.L."/>
            <person name="Alikhan N.-F."/>
            <person name="Baker D."/>
            <person name="Gharbi K."/>
            <person name="Hall N."/>
            <person name="Watson M."/>
            <person name="Adriaenssens E.M."/>
            <person name="Foster-Nyarko E."/>
            <person name="Jarju S."/>
            <person name="Secka A."/>
            <person name="Antonio M."/>
            <person name="Oren A."/>
            <person name="Chaudhuri R."/>
            <person name="La Ragione R.M."/>
            <person name="Hildebrand F."/>
            <person name="Pallen M.J."/>
        </authorList>
    </citation>
    <scope>NUCLEOTIDE SEQUENCE [LARGE SCALE GENOMIC DNA]</scope>
    <source>
        <strain evidence="17 18">Sa1BUA8</strain>
    </source>
</reference>
<evidence type="ECO:0000256" key="1">
    <source>
        <dbReference type="ARBA" id="ARBA00001936"/>
    </source>
</evidence>
<feature type="active site" evidence="13">
    <location>
        <position position="315"/>
    </location>
</feature>
<dbReference type="GO" id="GO:0009252">
    <property type="term" value="P:peptidoglycan biosynthetic process"/>
    <property type="evidence" value="ECO:0007669"/>
    <property type="project" value="UniProtKB-UniRule"/>
</dbReference>
<dbReference type="HAMAP" id="MF_00047">
    <property type="entry name" value="Dala_Dala_lig"/>
    <property type="match status" value="1"/>
</dbReference>
<dbReference type="InterPro" id="IPR011127">
    <property type="entry name" value="Dala_Dala_lig_N"/>
</dbReference>
<dbReference type="InterPro" id="IPR005905">
    <property type="entry name" value="D_ala_D_ala"/>
</dbReference>
<organism evidence="17 18">
    <name type="scientific">Oerskovia douganii</name>
    <dbReference type="NCBI Taxonomy" id="2762210"/>
    <lineage>
        <taxon>Bacteria</taxon>
        <taxon>Bacillati</taxon>
        <taxon>Actinomycetota</taxon>
        <taxon>Actinomycetes</taxon>
        <taxon>Micrococcales</taxon>
        <taxon>Cellulomonadaceae</taxon>
        <taxon>Oerskovia</taxon>
    </lineage>
</organism>
<dbReference type="NCBIfam" id="TIGR01205">
    <property type="entry name" value="D_ala_D_alaTIGR"/>
    <property type="match status" value="1"/>
</dbReference>
<dbReference type="AlphaFoldDB" id="A0A9D5UBA5"/>
<dbReference type="PIRSF" id="PIRSF039102">
    <property type="entry name" value="Ddl/VanB"/>
    <property type="match status" value="1"/>
</dbReference>
<dbReference type="PROSITE" id="PS00843">
    <property type="entry name" value="DALA_DALA_LIGASE_1"/>
    <property type="match status" value="1"/>
</dbReference>
<comment type="function">
    <text evidence="12">Cell wall formation.</text>
</comment>
<dbReference type="Proteomes" id="UP000822993">
    <property type="component" value="Unassembled WGS sequence"/>
</dbReference>
<evidence type="ECO:0000256" key="2">
    <source>
        <dbReference type="ARBA" id="ARBA00010871"/>
    </source>
</evidence>
<proteinExistence type="inferred from homology"/>
<dbReference type="PANTHER" id="PTHR23132">
    <property type="entry name" value="D-ALANINE--D-ALANINE LIGASE"/>
    <property type="match status" value="1"/>
</dbReference>
<dbReference type="EC" id="6.3.2.4" evidence="12"/>
<dbReference type="PROSITE" id="PS00844">
    <property type="entry name" value="DALA_DALA_LIGASE_2"/>
    <property type="match status" value="1"/>
</dbReference>
<evidence type="ECO:0000313" key="18">
    <source>
        <dbReference type="Proteomes" id="UP000822993"/>
    </source>
</evidence>
<dbReference type="GO" id="GO:0008360">
    <property type="term" value="P:regulation of cell shape"/>
    <property type="evidence" value="ECO:0007669"/>
    <property type="project" value="UniProtKB-KW"/>
</dbReference>
<dbReference type="GO" id="GO:0046872">
    <property type="term" value="F:metal ion binding"/>
    <property type="evidence" value="ECO:0007669"/>
    <property type="project" value="UniProtKB-KW"/>
</dbReference>
<keyword evidence="12" id="KW-0963">Cytoplasm</keyword>
<feature type="binding site" evidence="14">
    <location>
        <position position="306"/>
    </location>
    <ligand>
        <name>Mg(2+)</name>
        <dbReference type="ChEBI" id="CHEBI:18420"/>
        <label>2</label>
    </ligand>
</feature>
<keyword evidence="10 14" id="KW-0464">Manganese</keyword>
<feature type="binding site" evidence="14">
    <location>
        <position position="304"/>
    </location>
    <ligand>
        <name>Mg(2+)</name>
        <dbReference type="ChEBI" id="CHEBI:18420"/>
        <label>2</label>
    </ligand>
</feature>
<feature type="binding site" evidence="14">
    <location>
        <position position="304"/>
    </location>
    <ligand>
        <name>Mg(2+)</name>
        <dbReference type="ChEBI" id="CHEBI:18420"/>
        <label>1</label>
    </ligand>
</feature>
<dbReference type="Gene3D" id="3.40.50.20">
    <property type="match status" value="1"/>
</dbReference>
<dbReference type="InterPro" id="IPR016185">
    <property type="entry name" value="PreATP-grasp_dom_sf"/>
</dbReference>
<evidence type="ECO:0000256" key="14">
    <source>
        <dbReference type="PIRSR" id="PIRSR039102-3"/>
    </source>
</evidence>
<dbReference type="RefSeq" id="WP_193720170.1">
    <property type="nucleotide sequence ID" value="NZ_JACSPN010000014.1"/>
</dbReference>
<evidence type="ECO:0000256" key="8">
    <source>
        <dbReference type="ARBA" id="ARBA00022960"/>
    </source>
</evidence>
<dbReference type="Pfam" id="PF01820">
    <property type="entry name" value="Dala_Dala_lig_N"/>
    <property type="match status" value="1"/>
</dbReference>
<comment type="catalytic activity">
    <reaction evidence="12">
        <text>2 D-alanine + ATP = D-alanyl-D-alanine + ADP + phosphate + H(+)</text>
        <dbReference type="Rhea" id="RHEA:11224"/>
        <dbReference type="ChEBI" id="CHEBI:15378"/>
        <dbReference type="ChEBI" id="CHEBI:30616"/>
        <dbReference type="ChEBI" id="CHEBI:43474"/>
        <dbReference type="ChEBI" id="CHEBI:57416"/>
        <dbReference type="ChEBI" id="CHEBI:57822"/>
        <dbReference type="ChEBI" id="CHEBI:456216"/>
        <dbReference type="EC" id="6.3.2.4"/>
    </reaction>
</comment>
<comment type="cofactor">
    <cofactor evidence="14">
        <name>Mg(2+)</name>
        <dbReference type="ChEBI" id="CHEBI:18420"/>
    </cofactor>
    <cofactor evidence="14">
        <name>Mn(2+)</name>
        <dbReference type="ChEBI" id="CHEBI:29035"/>
    </cofactor>
    <text evidence="14">Binds 2 magnesium or manganese ions per subunit.</text>
</comment>
<accession>A0A9D5UBA5</accession>
<dbReference type="EMBL" id="JACSPN010000014">
    <property type="protein sequence ID" value="MBE7700906.1"/>
    <property type="molecule type" value="Genomic_DNA"/>
</dbReference>
<keyword evidence="3 12" id="KW-0436">Ligase</keyword>
<evidence type="ECO:0000313" key="17">
    <source>
        <dbReference type="EMBL" id="MBE7700906.1"/>
    </source>
</evidence>
<dbReference type="Gene3D" id="3.30.1490.20">
    <property type="entry name" value="ATP-grasp fold, A domain"/>
    <property type="match status" value="1"/>
</dbReference>
<evidence type="ECO:0000256" key="7">
    <source>
        <dbReference type="ARBA" id="ARBA00022842"/>
    </source>
</evidence>
<name>A0A9D5UBA5_9CELL</name>
<feature type="active site" evidence="13">
    <location>
        <position position="36"/>
    </location>
</feature>
<comment type="similarity">
    <text evidence="2 12">Belongs to the D-alanine--D-alanine ligase family.</text>
</comment>
<evidence type="ECO:0000256" key="10">
    <source>
        <dbReference type="ARBA" id="ARBA00023211"/>
    </source>
</evidence>
<dbReference type="GO" id="GO:0008716">
    <property type="term" value="F:D-alanine-D-alanine ligase activity"/>
    <property type="evidence" value="ECO:0007669"/>
    <property type="project" value="UniProtKB-UniRule"/>
</dbReference>
<feature type="domain" description="ATP-grasp" evidence="16">
    <location>
        <begin position="140"/>
        <end position="337"/>
    </location>
</feature>
<evidence type="ECO:0000256" key="3">
    <source>
        <dbReference type="ARBA" id="ARBA00022598"/>
    </source>
</evidence>
<dbReference type="Pfam" id="PF07478">
    <property type="entry name" value="Dala_Dala_lig_C"/>
    <property type="match status" value="1"/>
</dbReference>
<dbReference type="Gene3D" id="3.30.470.20">
    <property type="entry name" value="ATP-grasp fold, B domain"/>
    <property type="match status" value="1"/>
</dbReference>
<dbReference type="PANTHER" id="PTHR23132:SF25">
    <property type="entry name" value="D-ALANINE--D-ALANINE LIGASE A"/>
    <property type="match status" value="1"/>
</dbReference>
<protein>
    <recommendedName>
        <fullName evidence="12">D-alanine--D-alanine ligase</fullName>
        <ecNumber evidence="12">6.3.2.4</ecNumber>
    </recommendedName>
    <alternativeName>
        <fullName evidence="12">D-Ala-D-Ala ligase</fullName>
    </alternativeName>
    <alternativeName>
        <fullName evidence="12">D-alanylalanine synthetase</fullName>
    </alternativeName>
</protein>
<evidence type="ECO:0000256" key="13">
    <source>
        <dbReference type="PIRSR" id="PIRSR039102-1"/>
    </source>
</evidence>
<evidence type="ECO:0000256" key="15">
    <source>
        <dbReference type="PROSITE-ProRule" id="PRU00409"/>
    </source>
</evidence>
<feature type="binding site" evidence="14">
    <location>
        <position position="291"/>
    </location>
    <ligand>
        <name>Mg(2+)</name>
        <dbReference type="ChEBI" id="CHEBI:18420"/>
        <label>1</label>
    </ligand>
</feature>
<evidence type="ECO:0000259" key="16">
    <source>
        <dbReference type="PROSITE" id="PS50975"/>
    </source>
</evidence>
<keyword evidence="7 14" id="KW-0460">Magnesium</keyword>